<keyword evidence="2" id="KW-1185">Reference proteome</keyword>
<dbReference type="KEGG" id="mtw:CQW49_06360"/>
<accession>A0A2D2CXS5</accession>
<protein>
    <submittedName>
        <fullName evidence="1">Uncharacterized protein</fullName>
    </submittedName>
</protein>
<dbReference type="EMBL" id="CP023737">
    <property type="protein sequence ID" value="ATQ67551.1"/>
    <property type="molecule type" value="Genomic_DNA"/>
</dbReference>
<dbReference type="AlphaFoldDB" id="A0A2D2CXS5"/>
<dbReference type="RefSeq" id="WP_003614522.1">
    <property type="nucleotide sequence ID" value="NZ_ADVE02000001.1"/>
</dbReference>
<dbReference type="Proteomes" id="UP000230709">
    <property type="component" value="Chromosome"/>
</dbReference>
<organism evidence="1 2">
    <name type="scientific">Methylosinus trichosporium (strain ATCC 35070 / NCIMB 11131 / UNIQEM 75 / OB3b)</name>
    <dbReference type="NCBI Taxonomy" id="595536"/>
    <lineage>
        <taxon>Bacteria</taxon>
        <taxon>Pseudomonadati</taxon>
        <taxon>Pseudomonadota</taxon>
        <taxon>Alphaproteobacteria</taxon>
        <taxon>Hyphomicrobiales</taxon>
        <taxon>Methylocystaceae</taxon>
        <taxon>Methylosinus</taxon>
    </lineage>
</organism>
<name>A0A2D2CXS5_METT3</name>
<sequence length="101" mass="11375">MIREFKYRGETFRVNAHGIDGHEEVFIMHLVDGEEEGEISIDRMTEENDTSAPISAICQMLCDKLIIENSIDVADPNGAFAWVEVEALREVLPTRSDKAAH</sequence>
<proteinExistence type="predicted"/>
<reference evidence="2" key="1">
    <citation type="submission" date="2017-10" db="EMBL/GenBank/DDBJ databases">
        <title>Completed PacBio SMRT sequence of Methylosinus trichosporium OB3b reveals presence of a third large plasmid.</title>
        <authorList>
            <person name="Charles T.C."/>
            <person name="Lynch M.D.J."/>
            <person name="Heil J.R."/>
            <person name="Cheng J."/>
        </authorList>
    </citation>
    <scope>NUCLEOTIDE SEQUENCE [LARGE SCALE GENOMIC DNA]</scope>
    <source>
        <strain evidence="2">OB3b</strain>
    </source>
</reference>
<evidence type="ECO:0000313" key="2">
    <source>
        <dbReference type="Proteomes" id="UP000230709"/>
    </source>
</evidence>
<gene>
    <name evidence="1" type="ORF">CQW49_06360</name>
</gene>
<evidence type="ECO:0000313" key="1">
    <source>
        <dbReference type="EMBL" id="ATQ67551.1"/>
    </source>
</evidence>